<reference evidence="1" key="1">
    <citation type="journal article" date="2021" name="Proc. Natl. Acad. Sci. U.S.A.">
        <title>A Catalog of Tens of Thousands of Viruses from Human Metagenomes Reveals Hidden Associations with Chronic Diseases.</title>
        <authorList>
            <person name="Tisza M.J."/>
            <person name="Buck C.B."/>
        </authorList>
    </citation>
    <scope>NUCLEOTIDE SEQUENCE</scope>
    <source>
        <strain evidence="1">CtZgq1</strain>
    </source>
</reference>
<evidence type="ECO:0000313" key="1">
    <source>
        <dbReference type="EMBL" id="DAD74569.1"/>
    </source>
</evidence>
<dbReference type="EMBL" id="BK014762">
    <property type="protein sequence ID" value="DAD74569.1"/>
    <property type="molecule type" value="Genomic_DNA"/>
</dbReference>
<name>A0A8S5LWZ4_9CAUD</name>
<organism evidence="1">
    <name type="scientific">Myoviridae sp. ctZgq1</name>
    <dbReference type="NCBI Taxonomy" id="2826666"/>
    <lineage>
        <taxon>Viruses</taxon>
        <taxon>Duplodnaviria</taxon>
        <taxon>Heunggongvirae</taxon>
        <taxon>Uroviricota</taxon>
        <taxon>Caudoviricetes</taxon>
    </lineage>
</organism>
<accession>A0A8S5LWZ4</accession>
<sequence length="293" mass="33261">MAYANLEEVLKYFKGTFSTDYKRFEDEEFLLLDDEDFKMYLEMVLMRTYPQYTAEKMPKSIMYEVLLLARIDLLRKLAVSTAPFYDISASDAGSISISQRFEHYNKLAEQAQSEYENYIKNKDLIGGNSNSGGTDANGNLAETGGTLTTLDVTISNRYMTKYNSLVSVPPRLLLSLDSTSPNTAFISWNTYRFNPMDFRCYRVYLMKKVDGEKLIDTYTDTETHFVRTINDKAKLIIEIGDKMNKDCALRGLSAGDYQCAVEVVTRSGRYGSDEISFTITDTPSTEVNVGDLP</sequence>
<proteinExistence type="predicted"/>
<protein>
    <submittedName>
        <fullName evidence="1">Uncharacterized protein</fullName>
    </submittedName>
</protein>